<accession>A0ABY4E6K2</accession>
<gene>
    <name evidence="2" type="ORF">LVJ82_08615</name>
</gene>
<dbReference type="Proteomes" id="UP000832011">
    <property type="component" value="Chromosome"/>
</dbReference>
<keyword evidence="3" id="KW-1185">Reference proteome</keyword>
<name>A0ABY4E6K2_9NEIS</name>
<dbReference type="RefSeq" id="WP_058305218.1">
    <property type="nucleotide sequence ID" value="NZ_CABKVG010000006.1"/>
</dbReference>
<feature type="signal peptide" evidence="1">
    <location>
        <begin position="1"/>
        <end position="20"/>
    </location>
</feature>
<protein>
    <submittedName>
        <fullName evidence="2">Uncharacterized protein</fullName>
    </submittedName>
</protein>
<proteinExistence type="predicted"/>
<dbReference type="EMBL" id="CP091511">
    <property type="protein sequence ID" value="UOO91010.1"/>
    <property type="molecule type" value="Genomic_DNA"/>
</dbReference>
<keyword evidence="1" id="KW-0732">Signal</keyword>
<evidence type="ECO:0000256" key="1">
    <source>
        <dbReference type="SAM" id="SignalP"/>
    </source>
</evidence>
<reference evidence="2 3" key="1">
    <citation type="journal article" date="2022" name="Res Sq">
        <title>Evolution of multicellular longitudinally dividing oral cavity symbionts (Neisseriaceae).</title>
        <authorList>
            <person name="Nyongesa S."/>
            <person name="Weber P."/>
            <person name="Bernet E."/>
            <person name="Pullido F."/>
            <person name="Nieckarz M."/>
            <person name="Delaby M."/>
            <person name="Nieves C."/>
            <person name="Viehboeck T."/>
            <person name="Krause N."/>
            <person name="Rivera-Millot A."/>
            <person name="Nakamura A."/>
            <person name="Vischer N."/>
            <person name="VanNieuwenhze M."/>
            <person name="Brun Y."/>
            <person name="Cava F."/>
            <person name="Bulgheresi S."/>
            <person name="Veyrier F."/>
        </authorList>
    </citation>
    <scope>NUCLEOTIDE SEQUENCE [LARGE SCALE GENOMIC DNA]</scope>
    <source>
        <strain evidence="2 3">SN4</strain>
    </source>
</reference>
<organism evidence="2 3">
    <name type="scientific">Vitreoscilla massiliensis</name>
    <dbReference type="NCBI Taxonomy" id="1689272"/>
    <lineage>
        <taxon>Bacteria</taxon>
        <taxon>Pseudomonadati</taxon>
        <taxon>Pseudomonadota</taxon>
        <taxon>Betaproteobacteria</taxon>
        <taxon>Neisseriales</taxon>
        <taxon>Neisseriaceae</taxon>
        <taxon>Vitreoscilla</taxon>
    </lineage>
</organism>
<feature type="chain" id="PRO_5045110336" evidence="1">
    <location>
        <begin position="21"/>
        <end position="112"/>
    </location>
</feature>
<evidence type="ECO:0000313" key="2">
    <source>
        <dbReference type="EMBL" id="UOO91010.1"/>
    </source>
</evidence>
<evidence type="ECO:0000313" key="3">
    <source>
        <dbReference type="Proteomes" id="UP000832011"/>
    </source>
</evidence>
<sequence length="112" mass="12518">MKTVYASLLAMWLLPTWANAATSDADHTNCRADYHAATAIMSARQQGASLPSVLDEMAGRSGAQVEAMAMRAYKLPLQELVYARETAVKEFGNAEFMRCLELEQVKSKKRWF</sequence>